<comment type="subcellular location">
    <subcellularLocation>
        <location evidence="1">Nucleus</location>
    </subcellularLocation>
</comment>
<evidence type="ECO:0000256" key="3">
    <source>
        <dbReference type="ARBA" id="ARBA00023125"/>
    </source>
</evidence>
<accession>A0A8T0T3U9</accession>
<dbReference type="PANTHER" id="PTHR11467:SF166">
    <property type="entry name" value="OS05G0597200 PROTEIN"/>
    <property type="match status" value="1"/>
</dbReference>
<dbReference type="GO" id="GO:0000786">
    <property type="term" value="C:nucleosome"/>
    <property type="evidence" value="ECO:0007669"/>
    <property type="project" value="InterPro"/>
</dbReference>
<dbReference type="GO" id="GO:0006334">
    <property type="term" value="P:nucleosome assembly"/>
    <property type="evidence" value="ECO:0007669"/>
    <property type="project" value="InterPro"/>
</dbReference>
<dbReference type="Proteomes" id="UP000823388">
    <property type="component" value="Chromosome 4N"/>
</dbReference>
<dbReference type="InterPro" id="IPR036388">
    <property type="entry name" value="WH-like_DNA-bd_sf"/>
</dbReference>
<feature type="region of interest" description="Disordered" evidence="5">
    <location>
        <begin position="201"/>
        <end position="247"/>
    </location>
</feature>
<protein>
    <recommendedName>
        <fullName evidence="6">H15 domain-containing protein</fullName>
    </recommendedName>
</protein>
<feature type="compositionally biased region" description="Polar residues" evidence="5">
    <location>
        <begin position="543"/>
        <end position="552"/>
    </location>
</feature>
<dbReference type="SMART" id="SM00384">
    <property type="entry name" value="AT_hook"/>
    <property type="match status" value="14"/>
</dbReference>
<feature type="region of interest" description="Disordered" evidence="5">
    <location>
        <begin position="372"/>
        <end position="429"/>
    </location>
</feature>
<keyword evidence="3" id="KW-0238">DNA-binding</keyword>
<evidence type="ECO:0000313" key="7">
    <source>
        <dbReference type="EMBL" id="KAG2604997.1"/>
    </source>
</evidence>
<sequence>MVVAVASPSSAAPSAGRPHPTYKEASFLSPCFRPSLSPVPVPPIEKNSLLAAASRSMDLDWMRAQMVVQALTELRDPGGSSRRAIASYIADHFSGLHSSHEALLSAHLRRLRSQGQLRLVSGNYFLSTDAPPPQQRRGPGRPPKQKRGRGRPRKNADLAPSAPIPNLQGPKRGPGRPRKNALVPVASSSAFSLLGAIAASSPSGVKRGRGRPRKNALGPVAEISASPLPGATASPPPSGVKRGRGRPRKNAIVPVASSALSLPGGVALLPPSGIKRRRGRPRKEAFVLVASSTSPLPGATAAPPTSGVKRGRGRPRKNALAMVVSSSLPLLGAIVQPSPYGVKRGRGRPRKNSYPVASPLLGVVSVSSDSVVGAKRGRGRPPKVVVAGKRKHGRPPKEKMQPEPVQSAVAPLTKRGPGRPRKEKTLESGHLKAAQMDEGRHEALPLLAEAASQAEAVPNEVGARSLQPFGNSLMEKRGCGRPRKRPLETETAETGVAALVVKRGRGRPRKENPTAGRSTETGLTASMGIKRGPGRPRKENPSAGRSTETGLTASMGIKRGPGRPRKVRPSETVSVETAVEVFTDLTEGRPEKGEDLASRKETETQGVLLVEEMDAQPANAGGVLVSGEEAEIAPMDAGGAVPRVVSGEEAAIAPKDAGGAMPGVDPMDSDVGTKSH</sequence>
<dbReference type="PRINTS" id="PR00930">
    <property type="entry name" value="HIGHMOBLTYIY"/>
</dbReference>
<feature type="domain" description="H15" evidence="6">
    <location>
        <begin position="55"/>
        <end position="128"/>
    </location>
</feature>
<dbReference type="InterPro" id="IPR000116">
    <property type="entry name" value="HMGA"/>
</dbReference>
<feature type="compositionally biased region" description="Low complexity" evidence="5">
    <location>
        <begin position="570"/>
        <end position="581"/>
    </location>
</feature>
<feature type="region of interest" description="Disordered" evidence="5">
    <location>
        <begin position="505"/>
        <end position="601"/>
    </location>
</feature>
<keyword evidence="8" id="KW-1185">Reference proteome</keyword>
<dbReference type="AlphaFoldDB" id="A0A8T0T3U9"/>
<dbReference type="PROSITE" id="PS51504">
    <property type="entry name" value="H15"/>
    <property type="match status" value="1"/>
</dbReference>
<dbReference type="SMART" id="SM00526">
    <property type="entry name" value="H15"/>
    <property type="match status" value="1"/>
</dbReference>
<keyword evidence="2" id="KW-0677">Repeat</keyword>
<dbReference type="GO" id="GO:0003690">
    <property type="term" value="F:double-stranded DNA binding"/>
    <property type="evidence" value="ECO:0007669"/>
    <property type="project" value="TreeGrafter"/>
</dbReference>
<dbReference type="PRINTS" id="PR00929">
    <property type="entry name" value="ATHOOK"/>
</dbReference>
<evidence type="ECO:0000256" key="2">
    <source>
        <dbReference type="ARBA" id="ARBA00022737"/>
    </source>
</evidence>
<evidence type="ECO:0000259" key="6">
    <source>
        <dbReference type="PROSITE" id="PS51504"/>
    </source>
</evidence>
<name>A0A8T0T3U9_PANVG</name>
<organism evidence="7 8">
    <name type="scientific">Panicum virgatum</name>
    <name type="common">Blackwell switchgrass</name>
    <dbReference type="NCBI Taxonomy" id="38727"/>
    <lineage>
        <taxon>Eukaryota</taxon>
        <taxon>Viridiplantae</taxon>
        <taxon>Streptophyta</taxon>
        <taxon>Embryophyta</taxon>
        <taxon>Tracheophyta</taxon>
        <taxon>Spermatophyta</taxon>
        <taxon>Magnoliopsida</taxon>
        <taxon>Liliopsida</taxon>
        <taxon>Poales</taxon>
        <taxon>Poaceae</taxon>
        <taxon>PACMAD clade</taxon>
        <taxon>Panicoideae</taxon>
        <taxon>Panicodae</taxon>
        <taxon>Paniceae</taxon>
        <taxon>Panicinae</taxon>
        <taxon>Panicum</taxon>
        <taxon>Panicum sect. Hiantes</taxon>
    </lineage>
</organism>
<dbReference type="Pfam" id="PF00538">
    <property type="entry name" value="Linker_histone"/>
    <property type="match status" value="1"/>
</dbReference>
<dbReference type="GO" id="GO:0005730">
    <property type="term" value="C:nucleolus"/>
    <property type="evidence" value="ECO:0007669"/>
    <property type="project" value="TreeGrafter"/>
</dbReference>
<dbReference type="InterPro" id="IPR017956">
    <property type="entry name" value="AT_hook_DNA-bd_motif"/>
</dbReference>
<dbReference type="GO" id="GO:0006355">
    <property type="term" value="P:regulation of DNA-templated transcription"/>
    <property type="evidence" value="ECO:0007669"/>
    <property type="project" value="InterPro"/>
</dbReference>
<evidence type="ECO:0000313" key="8">
    <source>
        <dbReference type="Proteomes" id="UP000823388"/>
    </source>
</evidence>
<feature type="compositionally biased region" description="Basic residues" evidence="5">
    <location>
        <begin position="143"/>
        <end position="153"/>
    </location>
</feature>
<proteinExistence type="predicted"/>
<dbReference type="GO" id="GO:0031492">
    <property type="term" value="F:nucleosomal DNA binding"/>
    <property type="evidence" value="ECO:0007669"/>
    <property type="project" value="TreeGrafter"/>
</dbReference>
<dbReference type="Gene3D" id="1.10.10.10">
    <property type="entry name" value="Winged helix-like DNA-binding domain superfamily/Winged helix DNA-binding domain"/>
    <property type="match status" value="1"/>
</dbReference>
<dbReference type="SUPFAM" id="SSF46785">
    <property type="entry name" value="Winged helix' DNA-binding domain"/>
    <property type="match status" value="1"/>
</dbReference>
<feature type="compositionally biased region" description="Basic and acidic residues" evidence="5">
    <location>
        <begin position="586"/>
        <end position="601"/>
    </location>
</feature>
<feature type="region of interest" description="Disordered" evidence="5">
    <location>
        <begin position="651"/>
        <end position="676"/>
    </location>
</feature>
<dbReference type="PANTHER" id="PTHR11467">
    <property type="entry name" value="HISTONE H1"/>
    <property type="match status" value="1"/>
</dbReference>
<keyword evidence="4" id="KW-0539">Nucleus</keyword>
<dbReference type="EMBL" id="CM029044">
    <property type="protein sequence ID" value="KAG2604997.1"/>
    <property type="molecule type" value="Genomic_DNA"/>
</dbReference>
<dbReference type="InterPro" id="IPR036390">
    <property type="entry name" value="WH_DNA-bd_sf"/>
</dbReference>
<feature type="region of interest" description="Disordered" evidence="5">
    <location>
        <begin position="124"/>
        <end position="181"/>
    </location>
</feature>
<reference evidence="7" key="1">
    <citation type="submission" date="2020-05" db="EMBL/GenBank/DDBJ databases">
        <title>WGS assembly of Panicum virgatum.</title>
        <authorList>
            <person name="Lovell J.T."/>
            <person name="Jenkins J."/>
            <person name="Shu S."/>
            <person name="Juenger T.E."/>
            <person name="Schmutz J."/>
        </authorList>
    </citation>
    <scope>NUCLEOTIDE SEQUENCE</scope>
    <source>
        <strain evidence="7">AP13</strain>
    </source>
</reference>
<dbReference type="InterPro" id="IPR005818">
    <property type="entry name" value="Histone_H1/H5_H15"/>
</dbReference>
<evidence type="ECO:0000256" key="1">
    <source>
        <dbReference type="ARBA" id="ARBA00004123"/>
    </source>
</evidence>
<evidence type="ECO:0000256" key="5">
    <source>
        <dbReference type="SAM" id="MobiDB-lite"/>
    </source>
</evidence>
<dbReference type="Pfam" id="PF02178">
    <property type="entry name" value="AT_hook"/>
    <property type="match status" value="8"/>
</dbReference>
<comment type="caution">
    <text evidence="7">The sequence shown here is derived from an EMBL/GenBank/DDBJ whole genome shotgun (WGS) entry which is preliminary data.</text>
</comment>
<dbReference type="GO" id="GO:0045910">
    <property type="term" value="P:negative regulation of DNA recombination"/>
    <property type="evidence" value="ECO:0007669"/>
    <property type="project" value="TreeGrafter"/>
</dbReference>
<feature type="compositionally biased region" description="Polar residues" evidence="5">
    <location>
        <begin position="515"/>
        <end position="524"/>
    </location>
</feature>
<feature type="region of interest" description="Disordered" evidence="5">
    <location>
        <begin position="294"/>
        <end position="314"/>
    </location>
</feature>
<gene>
    <name evidence="7" type="ORF">PVAP13_4NG122800</name>
</gene>
<dbReference type="GO" id="GO:0030261">
    <property type="term" value="P:chromosome condensation"/>
    <property type="evidence" value="ECO:0007669"/>
    <property type="project" value="TreeGrafter"/>
</dbReference>
<evidence type="ECO:0000256" key="4">
    <source>
        <dbReference type="ARBA" id="ARBA00023242"/>
    </source>
</evidence>
<feature type="region of interest" description="Disordered" evidence="5">
    <location>
        <begin position="472"/>
        <end position="491"/>
    </location>
</feature>